<gene>
    <name evidence="1" type="ORF">BV22DRAFT_1027167</name>
</gene>
<sequence>MNKIYCVLLIYHRYSILPTLSRDRILHLDVINESWKGATFYRFIKALLNNMNPFPQRNSVIIMDNASIHHLPEL</sequence>
<proteinExistence type="predicted"/>
<reference evidence="1" key="1">
    <citation type="journal article" date="2021" name="New Phytol.">
        <title>Evolutionary innovations through gain and loss of genes in the ectomycorrhizal Boletales.</title>
        <authorList>
            <person name="Wu G."/>
            <person name="Miyauchi S."/>
            <person name="Morin E."/>
            <person name="Kuo A."/>
            <person name="Drula E."/>
            <person name="Varga T."/>
            <person name="Kohler A."/>
            <person name="Feng B."/>
            <person name="Cao Y."/>
            <person name="Lipzen A."/>
            <person name="Daum C."/>
            <person name="Hundley H."/>
            <person name="Pangilinan J."/>
            <person name="Johnson J."/>
            <person name="Barry K."/>
            <person name="LaButti K."/>
            <person name="Ng V."/>
            <person name="Ahrendt S."/>
            <person name="Min B."/>
            <person name="Choi I.G."/>
            <person name="Park H."/>
            <person name="Plett J.M."/>
            <person name="Magnuson J."/>
            <person name="Spatafora J.W."/>
            <person name="Nagy L.G."/>
            <person name="Henrissat B."/>
            <person name="Grigoriev I.V."/>
            <person name="Yang Z.L."/>
            <person name="Xu J."/>
            <person name="Martin F.M."/>
        </authorList>
    </citation>
    <scope>NUCLEOTIDE SEQUENCE</scope>
    <source>
        <strain evidence="1">KUC20120723A-06</strain>
    </source>
</reference>
<accession>A0ACB8AUC8</accession>
<evidence type="ECO:0000313" key="1">
    <source>
        <dbReference type="EMBL" id="KAH7916957.1"/>
    </source>
</evidence>
<evidence type="ECO:0000313" key="2">
    <source>
        <dbReference type="Proteomes" id="UP000790709"/>
    </source>
</evidence>
<comment type="caution">
    <text evidence="1">The sequence shown here is derived from an EMBL/GenBank/DDBJ whole genome shotgun (WGS) entry which is preliminary data.</text>
</comment>
<keyword evidence="2" id="KW-1185">Reference proteome</keyword>
<dbReference type="Proteomes" id="UP000790709">
    <property type="component" value="Unassembled WGS sequence"/>
</dbReference>
<name>A0ACB8AUC8_9AGAM</name>
<protein>
    <submittedName>
        <fullName evidence="1">Uncharacterized protein</fullName>
    </submittedName>
</protein>
<organism evidence="1 2">
    <name type="scientific">Leucogyrophana mollusca</name>
    <dbReference type="NCBI Taxonomy" id="85980"/>
    <lineage>
        <taxon>Eukaryota</taxon>
        <taxon>Fungi</taxon>
        <taxon>Dikarya</taxon>
        <taxon>Basidiomycota</taxon>
        <taxon>Agaricomycotina</taxon>
        <taxon>Agaricomycetes</taxon>
        <taxon>Agaricomycetidae</taxon>
        <taxon>Boletales</taxon>
        <taxon>Boletales incertae sedis</taxon>
        <taxon>Leucogyrophana</taxon>
    </lineage>
</organism>
<dbReference type="EMBL" id="MU267412">
    <property type="protein sequence ID" value="KAH7916957.1"/>
    <property type="molecule type" value="Genomic_DNA"/>
</dbReference>